<gene>
    <name evidence="2" type="ORF">TorRG33x02_146420</name>
</gene>
<evidence type="ECO:0000256" key="1">
    <source>
        <dbReference type="ARBA" id="ARBA00022737"/>
    </source>
</evidence>
<dbReference type="AlphaFoldDB" id="A0A2P5EVC6"/>
<dbReference type="GO" id="GO:0003723">
    <property type="term" value="F:RNA binding"/>
    <property type="evidence" value="ECO:0007669"/>
    <property type="project" value="InterPro"/>
</dbReference>
<dbReference type="STRING" id="63057.A0A2P5EVC6"/>
<keyword evidence="3" id="KW-1185">Reference proteome</keyword>
<dbReference type="InterPro" id="IPR046848">
    <property type="entry name" value="E_motif"/>
</dbReference>
<dbReference type="Gene3D" id="1.25.40.10">
    <property type="entry name" value="Tetratricopeptide repeat domain"/>
    <property type="match status" value="1"/>
</dbReference>
<comment type="caution">
    <text evidence="2">The sequence shown here is derived from an EMBL/GenBank/DDBJ whole genome shotgun (WGS) entry which is preliminary data.</text>
</comment>
<accession>A0A2P5EVC6</accession>
<evidence type="ECO:0000313" key="3">
    <source>
        <dbReference type="Proteomes" id="UP000237000"/>
    </source>
</evidence>
<sequence length="104" mass="11891">MEGSELFEHYRCMVDILGRSGLMKEAHDLIRSVPTKPKAALWGSLLGSCRAYGDLGLAEIALHELINLEPWNSGRYILLSNIYTEEGRWDKVEKIRVLMRKKCV</sequence>
<dbReference type="InParanoid" id="A0A2P5EVC6"/>
<dbReference type="EMBL" id="JXTC01000093">
    <property type="protein sequence ID" value="PON89498.1"/>
    <property type="molecule type" value="Genomic_DNA"/>
</dbReference>
<keyword evidence="1" id="KW-0677">Repeat</keyword>
<proteinExistence type="predicted"/>
<protein>
    <submittedName>
        <fullName evidence="2">Pentatricopeptide repeat</fullName>
    </submittedName>
</protein>
<dbReference type="InterPro" id="IPR002885">
    <property type="entry name" value="PPR_rpt"/>
</dbReference>
<name>A0A2P5EVC6_TREOI</name>
<evidence type="ECO:0000313" key="2">
    <source>
        <dbReference type="EMBL" id="PON89498.1"/>
    </source>
</evidence>
<dbReference type="PANTHER" id="PTHR47926">
    <property type="entry name" value="PENTATRICOPEPTIDE REPEAT-CONTAINING PROTEIN"/>
    <property type="match status" value="1"/>
</dbReference>
<dbReference type="Pfam" id="PF01535">
    <property type="entry name" value="PPR"/>
    <property type="match status" value="1"/>
</dbReference>
<dbReference type="OrthoDB" id="1194493at2759"/>
<dbReference type="InterPro" id="IPR046960">
    <property type="entry name" value="PPR_At4g14850-like_plant"/>
</dbReference>
<dbReference type="Proteomes" id="UP000237000">
    <property type="component" value="Unassembled WGS sequence"/>
</dbReference>
<organism evidence="2 3">
    <name type="scientific">Trema orientale</name>
    <name type="common">Charcoal tree</name>
    <name type="synonym">Celtis orientalis</name>
    <dbReference type="NCBI Taxonomy" id="63057"/>
    <lineage>
        <taxon>Eukaryota</taxon>
        <taxon>Viridiplantae</taxon>
        <taxon>Streptophyta</taxon>
        <taxon>Embryophyta</taxon>
        <taxon>Tracheophyta</taxon>
        <taxon>Spermatophyta</taxon>
        <taxon>Magnoliopsida</taxon>
        <taxon>eudicotyledons</taxon>
        <taxon>Gunneridae</taxon>
        <taxon>Pentapetalae</taxon>
        <taxon>rosids</taxon>
        <taxon>fabids</taxon>
        <taxon>Rosales</taxon>
        <taxon>Cannabaceae</taxon>
        <taxon>Trema</taxon>
    </lineage>
</organism>
<dbReference type="GO" id="GO:0009451">
    <property type="term" value="P:RNA modification"/>
    <property type="evidence" value="ECO:0007669"/>
    <property type="project" value="InterPro"/>
</dbReference>
<reference evidence="3" key="1">
    <citation type="submission" date="2016-06" db="EMBL/GenBank/DDBJ databases">
        <title>Parallel loss of symbiosis genes in relatives of nitrogen-fixing non-legume Parasponia.</title>
        <authorList>
            <person name="Van Velzen R."/>
            <person name="Holmer R."/>
            <person name="Bu F."/>
            <person name="Rutten L."/>
            <person name="Van Zeijl A."/>
            <person name="Liu W."/>
            <person name="Santuari L."/>
            <person name="Cao Q."/>
            <person name="Sharma T."/>
            <person name="Shen D."/>
            <person name="Roswanjaya Y."/>
            <person name="Wardhani T."/>
            <person name="Kalhor M.S."/>
            <person name="Jansen J."/>
            <person name="Van den Hoogen J."/>
            <person name="Gungor B."/>
            <person name="Hartog M."/>
            <person name="Hontelez J."/>
            <person name="Verver J."/>
            <person name="Yang W.-C."/>
            <person name="Schijlen E."/>
            <person name="Repin R."/>
            <person name="Schilthuizen M."/>
            <person name="Schranz E."/>
            <person name="Heidstra R."/>
            <person name="Miyata K."/>
            <person name="Fedorova E."/>
            <person name="Kohlen W."/>
            <person name="Bisseling T."/>
            <person name="Smit S."/>
            <person name="Geurts R."/>
        </authorList>
    </citation>
    <scope>NUCLEOTIDE SEQUENCE [LARGE SCALE GENOMIC DNA]</scope>
    <source>
        <strain evidence="3">cv. RG33-2</strain>
    </source>
</reference>
<dbReference type="Pfam" id="PF20431">
    <property type="entry name" value="E_motif"/>
    <property type="match status" value="1"/>
</dbReference>
<dbReference type="PANTHER" id="PTHR47926:SF540">
    <property type="entry name" value="PENTATRICOPEPTIDE REPEAT-CONTAINING PROTEIN"/>
    <property type="match status" value="1"/>
</dbReference>
<dbReference type="InterPro" id="IPR011990">
    <property type="entry name" value="TPR-like_helical_dom_sf"/>
</dbReference>